<dbReference type="InterPro" id="IPR029465">
    <property type="entry name" value="ATPgrasp_TupA"/>
</dbReference>
<evidence type="ECO:0000313" key="2">
    <source>
        <dbReference type="Proteomes" id="UP000325307"/>
    </source>
</evidence>
<dbReference type="AlphaFoldDB" id="A0A5A7NL77"/>
<dbReference type="EMBL" id="BKDJ01000001">
    <property type="protein sequence ID" value="GER21703.1"/>
    <property type="molecule type" value="Genomic_DNA"/>
</dbReference>
<dbReference type="Pfam" id="PF14305">
    <property type="entry name" value="ATPgrasp_TupA"/>
    <property type="match status" value="1"/>
</dbReference>
<name>A0A5A7NL77_9MICC</name>
<comment type="caution">
    <text evidence="1">The sequence shown here is derived from an EMBL/GenBank/DDBJ whole genome shotgun (WGS) entry which is preliminary data.</text>
</comment>
<keyword evidence="1" id="KW-0808">Transferase</keyword>
<accession>A0A5A7NL77</accession>
<dbReference type="OrthoDB" id="9791827at2"/>
<gene>
    <name evidence="1" type="ORF">NCCP1664_02000</name>
</gene>
<dbReference type="Proteomes" id="UP000325307">
    <property type="component" value="Unassembled WGS sequence"/>
</dbReference>
<reference evidence="1 2" key="1">
    <citation type="submission" date="2019-09" db="EMBL/GenBank/DDBJ databases">
        <title>Arthrobacter zafarii sp. nov., a moderately thermotolerant and halotolerant actinobacterium isolated from Cholistan desert soil of Pakistan.</title>
        <authorList>
            <person name="Amin A."/>
            <person name="Ahmed I."/>
            <person name="Khalid N."/>
            <person name="Schumann P."/>
            <person name="Busse H.J."/>
            <person name="Khan I.U."/>
            <person name="Li S."/>
            <person name="Li W.J."/>
        </authorList>
    </citation>
    <scope>NUCLEOTIDE SEQUENCE [LARGE SCALE GENOMIC DNA]</scope>
    <source>
        <strain evidence="1 2">NCCP-1664</strain>
    </source>
</reference>
<organism evidence="1 2">
    <name type="scientific">Zafaria cholistanensis</name>
    <dbReference type="NCBI Taxonomy" id="1682741"/>
    <lineage>
        <taxon>Bacteria</taxon>
        <taxon>Bacillati</taxon>
        <taxon>Actinomycetota</taxon>
        <taxon>Actinomycetes</taxon>
        <taxon>Micrococcales</taxon>
        <taxon>Micrococcaceae</taxon>
        <taxon>Zafaria</taxon>
    </lineage>
</organism>
<evidence type="ECO:0000313" key="1">
    <source>
        <dbReference type="EMBL" id="GER21703.1"/>
    </source>
</evidence>
<dbReference type="GO" id="GO:0016740">
    <property type="term" value="F:transferase activity"/>
    <property type="evidence" value="ECO:0007669"/>
    <property type="project" value="UniProtKB-KW"/>
</dbReference>
<protein>
    <submittedName>
        <fullName evidence="1">Glycosyl transferase</fullName>
    </submittedName>
</protein>
<keyword evidence="2" id="KW-1185">Reference proteome</keyword>
<sequence length="316" mass="35644">MYRENGIRGGLLGTMERKAMNVSIRSFFREANNNALRFLPIAARRHLLFIRSHKRLLIGSPQTFSEKIQWRIIHDRRYQIAVGGDKLAMKDLAESKYPDIAVPETLWHGTELESIADVDWGCEWVLKPIGGTGHAAFGAGTLAASGIDLAEVKAWPYRNPFELFGEWAYGQARPGFLIERRIPTADGNSPADLRFFVFDGEVQLIQVDTPRVEEVARRFYTPNWEPLDVRQGGKRLGEVQPTPENLGEMLEAAKNIGSGYDFVRVDLYASGRKIYFGEITPYPTAGLARWDPVSFDAHLGSYWRLPSRSTVSLLSQ</sequence>
<proteinExistence type="predicted"/>
<dbReference type="SUPFAM" id="SSF56059">
    <property type="entry name" value="Glutathione synthetase ATP-binding domain-like"/>
    <property type="match status" value="1"/>
</dbReference>